<evidence type="ECO:0000313" key="2">
    <source>
        <dbReference type="Proteomes" id="UP000295023"/>
    </source>
</evidence>
<protein>
    <submittedName>
        <fullName evidence="1">Uncharacterized protein</fullName>
    </submittedName>
</protein>
<dbReference type="EMBL" id="SKBM01000008">
    <property type="protein sequence ID" value="TCZ63217.1"/>
    <property type="molecule type" value="Genomic_DNA"/>
</dbReference>
<evidence type="ECO:0000313" key="1">
    <source>
        <dbReference type="EMBL" id="TCZ63217.1"/>
    </source>
</evidence>
<gene>
    <name evidence="1" type="ORF">EXY23_10305</name>
</gene>
<dbReference type="Proteomes" id="UP000295023">
    <property type="component" value="Unassembled WGS sequence"/>
</dbReference>
<keyword evidence="2" id="KW-1185">Reference proteome</keyword>
<reference evidence="1 2" key="1">
    <citation type="submission" date="2019-03" db="EMBL/GenBank/DDBJ databases">
        <title>Paracraurococcus aquatilis NE82 genome sequence.</title>
        <authorList>
            <person name="Zhao Y."/>
            <person name="Du Z."/>
        </authorList>
    </citation>
    <scope>NUCLEOTIDE SEQUENCE [LARGE SCALE GENOMIC DNA]</scope>
    <source>
        <strain evidence="1 2">NE82</strain>
    </source>
</reference>
<dbReference type="RefSeq" id="WP_132288073.1">
    <property type="nucleotide sequence ID" value="NZ_SKBM01000008.1"/>
</dbReference>
<organism evidence="1 2">
    <name type="scientific">Roseicella aquatilis</name>
    <dbReference type="NCBI Taxonomy" id="2527868"/>
    <lineage>
        <taxon>Bacteria</taxon>
        <taxon>Pseudomonadati</taxon>
        <taxon>Pseudomonadota</taxon>
        <taxon>Alphaproteobacteria</taxon>
        <taxon>Acetobacterales</taxon>
        <taxon>Roseomonadaceae</taxon>
        <taxon>Roseicella</taxon>
    </lineage>
</organism>
<dbReference type="AlphaFoldDB" id="A0A4R4DRX3"/>
<accession>A0A4R4DRX3</accession>
<comment type="caution">
    <text evidence="1">The sequence shown here is derived from an EMBL/GenBank/DDBJ whole genome shotgun (WGS) entry which is preliminary data.</text>
</comment>
<name>A0A4R4DRX3_9PROT</name>
<sequence>MTHAMLPALALLPTLPAEAALVLVLAACLALMALLGPEESPAPVDEEITAAAILALHGHV</sequence>
<proteinExistence type="predicted"/>